<dbReference type="PRINTS" id="PR00735">
    <property type="entry name" value="GLHYDRLASE8"/>
</dbReference>
<evidence type="ECO:0000256" key="4">
    <source>
        <dbReference type="ARBA" id="ARBA00022729"/>
    </source>
</evidence>
<organism evidence="11 12">
    <name type="scientific">Algibacter lectus</name>
    <dbReference type="NCBI Taxonomy" id="221126"/>
    <lineage>
        <taxon>Bacteria</taxon>
        <taxon>Pseudomonadati</taxon>
        <taxon>Bacteroidota</taxon>
        <taxon>Flavobacteriia</taxon>
        <taxon>Flavobacteriales</taxon>
        <taxon>Flavobacteriaceae</taxon>
        <taxon>Algibacter</taxon>
    </lineage>
</organism>
<evidence type="ECO:0000256" key="6">
    <source>
        <dbReference type="ARBA" id="ARBA00023001"/>
    </source>
</evidence>
<dbReference type="Proteomes" id="UP000294824">
    <property type="component" value="Unassembled WGS sequence"/>
</dbReference>
<feature type="signal peptide" evidence="9">
    <location>
        <begin position="1"/>
        <end position="21"/>
    </location>
</feature>
<dbReference type="SUPFAM" id="SSF48208">
    <property type="entry name" value="Six-hairpin glycosidases"/>
    <property type="match status" value="1"/>
</dbReference>
<evidence type="ECO:0000313" key="11">
    <source>
        <dbReference type="EMBL" id="TDY63716.1"/>
    </source>
</evidence>
<accession>A0A4R8MIB4</accession>
<evidence type="ECO:0000256" key="2">
    <source>
        <dbReference type="ARBA" id="ARBA00009209"/>
    </source>
</evidence>
<dbReference type="Gene3D" id="1.50.10.10">
    <property type="match status" value="1"/>
</dbReference>
<gene>
    <name evidence="11" type="ORF">DFQ06_0605</name>
</gene>
<evidence type="ECO:0000259" key="10">
    <source>
        <dbReference type="Pfam" id="PF18962"/>
    </source>
</evidence>
<dbReference type="GO" id="GO:0008810">
    <property type="term" value="F:cellulase activity"/>
    <property type="evidence" value="ECO:0007669"/>
    <property type="project" value="UniProtKB-EC"/>
</dbReference>
<dbReference type="InterPro" id="IPR008928">
    <property type="entry name" value="6-hairpin_glycosidase_sf"/>
</dbReference>
<evidence type="ECO:0000256" key="1">
    <source>
        <dbReference type="ARBA" id="ARBA00000966"/>
    </source>
</evidence>
<evidence type="ECO:0000256" key="5">
    <source>
        <dbReference type="ARBA" id="ARBA00022801"/>
    </source>
</evidence>
<protein>
    <recommendedName>
        <fullName evidence="3">cellulase</fullName>
        <ecNumber evidence="3">3.2.1.4</ecNumber>
    </recommendedName>
</protein>
<dbReference type="InterPro" id="IPR002037">
    <property type="entry name" value="Glyco_hydro_8"/>
</dbReference>
<evidence type="ECO:0000256" key="9">
    <source>
        <dbReference type="SAM" id="SignalP"/>
    </source>
</evidence>
<dbReference type="Pfam" id="PF18962">
    <property type="entry name" value="Por_Secre_tail"/>
    <property type="match status" value="1"/>
</dbReference>
<dbReference type="Pfam" id="PF01270">
    <property type="entry name" value="Glyco_hydro_8"/>
    <property type="match status" value="1"/>
</dbReference>
<dbReference type="EMBL" id="SORL01000007">
    <property type="protein sequence ID" value="TDY63716.1"/>
    <property type="molecule type" value="Genomic_DNA"/>
</dbReference>
<keyword evidence="4 9" id="KW-0732">Signal</keyword>
<keyword evidence="7" id="KW-0326">Glycosidase</keyword>
<dbReference type="InterPro" id="IPR012341">
    <property type="entry name" value="6hp_glycosidase-like_sf"/>
</dbReference>
<reference evidence="11 12" key="1">
    <citation type="submission" date="2019-03" db="EMBL/GenBank/DDBJ databases">
        <title>Genomic Encyclopedia of Type Strains, Phase III (KMG-III): the genomes of soil and plant-associated and newly described type strains.</title>
        <authorList>
            <person name="Whitman W."/>
        </authorList>
    </citation>
    <scope>NUCLEOTIDE SEQUENCE [LARGE SCALE GENOMIC DNA]</scope>
    <source>
        <strain evidence="11 12">CECT 8301</strain>
    </source>
</reference>
<name>A0A4R8MIB4_9FLAO</name>
<evidence type="ECO:0000256" key="8">
    <source>
        <dbReference type="ARBA" id="ARBA00023326"/>
    </source>
</evidence>
<dbReference type="NCBIfam" id="TIGR04183">
    <property type="entry name" value="Por_Secre_tail"/>
    <property type="match status" value="1"/>
</dbReference>
<dbReference type="InterPro" id="IPR026444">
    <property type="entry name" value="Secre_tail"/>
</dbReference>
<evidence type="ECO:0000313" key="12">
    <source>
        <dbReference type="Proteomes" id="UP000294824"/>
    </source>
</evidence>
<proteinExistence type="inferred from homology"/>
<dbReference type="RefSeq" id="WP_133965899.1">
    <property type="nucleotide sequence ID" value="NZ_SORL01000007.1"/>
</dbReference>
<comment type="catalytic activity">
    <reaction evidence="1">
        <text>Endohydrolysis of (1-&gt;4)-beta-D-glucosidic linkages in cellulose, lichenin and cereal beta-D-glucans.</text>
        <dbReference type="EC" id="3.2.1.4"/>
    </reaction>
</comment>
<keyword evidence="5" id="KW-0378">Hydrolase</keyword>
<keyword evidence="12" id="KW-1185">Reference proteome</keyword>
<evidence type="ECO:0000256" key="3">
    <source>
        <dbReference type="ARBA" id="ARBA00012601"/>
    </source>
</evidence>
<keyword evidence="6" id="KW-0136">Cellulose degradation</keyword>
<evidence type="ECO:0000256" key="7">
    <source>
        <dbReference type="ARBA" id="ARBA00023295"/>
    </source>
</evidence>
<feature type="domain" description="Secretion system C-terminal sorting" evidence="10">
    <location>
        <begin position="398"/>
        <end position="461"/>
    </location>
</feature>
<sequence length="465" mass="51918">MKNQNLLSICFILITSLSSFSQINQVSFVNSDYSYGVQPTNIGSSDIYDAYLAWRNTFAETCVNGRYRIKFDTPSETVSEGIGYGMLLSVYANDKELFDGLWLYYKDFSNNNGVMNWKISECSTVIGFNGASDAELDVAYALIVADKKWGSLGDLDYKENALTLINTIKNHEIENGTYVLKPGDVWGGSSNTNPSYLSPGYFKVFGTYSNDVAFWEAVSDKSYDILNANLSNNNAFYNLVSDWCKADGTYSNEVSWAYDEGKSYYYDAARTPWRIALDYIWYGGSKALNYASLCNDFVNAQGGFNQIYPGYSQQGVAIDISYKDPTFTGAYAAAAMSASNQNFVNNGYSELKNQPTNAYFGATLRVIYMFALSGNMYNAISNNTLGTEADTQNSFSFYPNPVLNDLNISFTTSRYRNINVYSINGQLLLSKNENALSVKIDLSNFKAGIYFLNIDNKENLKIIKT</sequence>
<dbReference type="GO" id="GO:0030245">
    <property type="term" value="P:cellulose catabolic process"/>
    <property type="evidence" value="ECO:0007669"/>
    <property type="project" value="UniProtKB-KW"/>
</dbReference>
<comment type="similarity">
    <text evidence="2">Belongs to the glycosyl hydrolase 8 (cellulase D) family.</text>
</comment>
<dbReference type="EC" id="3.2.1.4" evidence="3"/>
<keyword evidence="8" id="KW-0624">Polysaccharide degradation</keyword>
<dbReference type="AlphaFoldDB" id="A0A4R8MIB4"/>
<feature type="chain" id="PRO_5020523820" description="cellulase" evidence="9">
    <location>
        <begin position="22"/>
        <end position="465"/>
    </location>
</feature>
<comment type="caution">
    <text evidence="11">The sequence shown here is derived from an EMBL/GenBank/DDBJ whole genome shotgun (WGS) entry which is preliminary data.</text>
</comment>
<keyword evidence="8" id="KW-0119">Carbohydrate metabolism</keyword>